<dbReference type="OrthoDB" id="9797508at2"/>
<dbReference type="Pfam" id="PF02566">
    <property type="entry name" value="OsmC"/>
    <property type="match status" value="1"/>
</dbReference>
<dbReference type="PANTHER" id="PTHR33797">
    <property type="entry name" value="ORGANIC HYDROPEROXIDE RESISTANCE PROTEIN-LIKE"/>
    <property type="match status" value="1"/>
</dbReference>
<dbReference type="InterPro" id="IPR036102">
    <property type="entry name" value="OsmC/Ohrsf"/>
</dbReference>
<dbReference type="Proteomes" id="UP000317078">
    <property type="component" value="Unassembled WGS sequence"/>
</dbReference>
<dbReference type="GO" id="GO:0006979">
    <property type="term" value="P:response to oxidative stress"/>
    <property type="evidence" value="ECO:0007669"/>
    <property type="project" value="InterPro"/>
</dbReference>
<dbReference type="InterPro" id="IPR019953">
    <property type="entry name" value="OHR"/>
</dbReference>
<sequence length="138" mass="14431">MLYEAQATAIGGRTGAAATPDGRMRVTLTTPKELGGTDGPGTNPEQLLALGYAACFLETIRLVAVQHGIGIAIDSNVTATIRLGRRADDDGFGLEMALLADLPGVEEQAAEELLQHARIICPFSHAIGSHPGLRLTLT</sequence>
<organism evidence="2 3">
    <name type="scientific">Muricoccus nepalensis</name>
    <dbReference type="NCBI Taxonomy" id="1854500"/>
    <lineage>
        <taxon>Bacteria</taxon>
        <taxon>Pseudomonadati</taxon>
        <taxon>Pseudomonadota</taxon>
        <taxon>Alphaproteobacteria</taxon>
        <taxon>Acetobacterales</taxon>
        <taxon>Roseomonadaceae</taxon>
        <taxon>Muricoccus</taxon>
    </lineage>
</organism>
<dbReference type="PANTHER" id="PTHR33797:SF2">
    <property type="entry name" value="ORGANIC HYDROPEROXIDE RESISTANCE PROTEIN-LIKE"/>
    <property type="match status" value="1"/>
</dbReference>
<dbReference type="InterPro" id="IPR015946">
    <property type="entry name" value="KH_dom-like_a/b"/>
</dbReference>
<dbReference type="AlphaFoldDB" id="A0A502F9R4"/>
<reference evidence="2 3" key="1">
    <citation type="journal article" date="2019" name="Environ. Microbiol.">
        <title>Species interactions and distinct microbial communities in high Arctic permafrost affected cryosols are associated with the CH4 and CO2 gas fluxes.</title>
        <authorList>
            <person name="Altshuler I."/>
            <person name="Hamel J."/>
            <person name="Turney S."/>
            <person name="Magnuson E."/>
            <person name="Levesque R."/>
            <person name="Greer C."/>
            <person name="Whyte L.G."/>
        </authorList>
    </citation>
    <scope>NUCLEOTIDE SEQUENCE [LARGE SCALE GENOMIC DNA]</scope>
    <source>
        <strain evidence="2 3">S9.3B</strain>
    </source>
</reference>
<dbReference type="EMBL" id="RCZP01000042">
    <property type="protein sequence ID" value="TPG46071.1"/>
    <property type="molecule type" value="Genomic_DNA"/>
</dbReference>
<evidence type="ECO:0000256" key="1">
    <source>
        <dbReference type="ARBA" id="ARBA00007378"/>
    </source>
</evidence>
<evidence type="ECO:0000313" key="3">
    <source>
        <dbReference type="Proteomes" id="UP000317078"/>
    </source>
</evidence>
<dbReference type="Gene3D" id="3.30.300.20">
    <property type="match status" value="1"/>
</dbReference>
<proteinExistence type="inferred from homology"/>
<dbReference type="NCBIfam" id="TIGR03561">
    <property type="entry name" value="organ_hyd_perox"/>
    <property type="match status" value="1"/>
</dbReference>
<protein>
    <submittedName>
        <fullName evidence="2">Ohr family peroxiredoxin</fullName>
    </submittedName>
</protein>
<accession>A0A502F9R4</accession>
<comment type="caution">
    <text evidence="2">The sequence shown here is derived from an EMBL/GenBank/DDBJ whole genome shotgun (WGS) entry which is preliminary data.</text>
</comment>
<dbReference type="InterPro" id="IPR003718">
    <property type="entry name" value="OsmC/Ohr_fam"/>
</dbReference>
<name>A0A502F9R4_9PROT</name>
<gene>
    <name evidence="2" type="ORF">EAH89_25140</name>
</gene>
<keyword evidence="3" id="KW-1185">Reference proteome</keyword>
<comment type="similarity">
    <text evidence="1">Belongs to the OsmC/Ohr family.</text>
</comment>
<dbReference type="Gene3D" id="2.20.25.10">
    <property type="match status" value="1"/>
</dbReference>
<evidence type="ECO:0000313" key="2">
    <source>
        <dbReference type="EMBL" id="TPG46071.1"/>
    </source>
</evidence>
<dbReference type="SUPFAM" id="SSF82784">
    <property type="entry name" value="OsmC-like"/>
    <property type="match status" value="1"/>
</dbReference>